<dbReference type="GO" id="GO:0005886">
    <property type="term" value="C:plasma membrane"/>
    <property type="evidence" value="ECO:0007669"/>
    <property type="project" value="UniProtKB-SubCell"/>
</dbReference>
<evidence type="ECO:0000256" key="9">
    <source>
        <dbReference type="SAM" id="Phobius"/>
    </source>
</evidence>
<evidence type="ECO:0000256" key="5">
    <source>
        <dbReference type="ARBA" id="ARBA00022692"/>
    </source>
</evidence>
<dbReference type="Proteomes" id="UP000199474">
    <property type="component" value="Unassembled WGS sequence"/>
</dbReference>
<keyword evidence="7 9" id="KW-0472">Membrane</keyword>
<keyword evidence="3" id="KW-1003">Cell membrane</keyword>
<evidence type="ECO:0000256" key="7">
    <source>
        <dbReference type="ARBA" id="ARBA00023136"/>
    </source>
</evidence>
<organism evidence="11 12">
    <name type="scientific">Lentibacillus persicus</name>
    <dbReference type="NCBI Taxonomy" id="640948"/>
    <lineage>
        <taxon>Bacteria</taxon>
        <taxon>Bacillati</taxon>
        <taxon>Bacillota</taxon>
        <taxon>Bacilli</taxon>
        <taxon>Bacillales</taxon>
        <taxon>Bacillaceae</taxon>
        <taxon>Lentibacillus</taxon>
    </lineage>
</organism>
<evidence type="ECO:0000313" key="12">
    <source>
        <dbReference type="Proteomes" id="UP000199474"/>
    </source>
</evidence>
<evidence type="ECO:0000256" key="4">
    <source>
        <dbReference type="ARBA" id="ARBA00022519"/>
    </source>
</evidence>
<name>A0A1I1VZT8_9BACI</name>
<dbReference type="InterPro" id="IPR055348">
    <property type="entry name" value="DctQ"/>
</dbReference>
<protein>
    <submittedName>
        <fullName evidence="11">TRAP-type C4-dicarboxylate transport system, small permease component</fullName>
    </submittedName>
</protein>
<reference evidence="12" key="1">
    <citation type="submission" date="2016-10" db="EMBL/GenBank/DDBJ databases">
        <authorList>
            <person name="Varghese N."/>
            <person name="Submissions S."/>
        </authorList>
    </citation>
    <scope>NUCLEOTIDE SEQUENCE [LARGE SCALE GENOMIC DNA]</scope>
    <source>
        <strain evidence="12">DSM 22530</strain>
    </source>
</reference>
<evidence type="ECO:0000256" key="3">
    <source>
        <dbReference type="ARBA" id="ARBA00022475"/>
    </source>
</evidence>
<dbReference type="PANTHER" id="PTHR35011:SF11">
    <property type="entry name" value="TRAP TRANSPORTER SMALL PERMEASE PROTEIN"/>
    <property type="match status" value="1"/>
</dbReference>
<evidence type="ECO:0000256" key="1">
    <source>
        <dbReference type="ARBA" id="ARBA00004429"/>
    </source>
</evidence>
<keyword evidence="5 9" id="KW-0812">Transmembrane</keyword>
<dbReference type="GO" id="GO:0022857">
    <property type="term" value="F:transmembrane transporter activity"/>
    <property type="evidence" value="ECO:0007669"/>
    <property type="project" value="TreeGrafter"/>
</dbReference>
<dbReference type="EMBL" id="FOMR01000005">
    <property type="protein sequence ID" value="SFD88477.1"/>
    <property type="molecule type" value="Genomic_DNA"/>
</dbReference>
<feature type="transmembrane region" description="Helical" evidence="9">
    <location>
        <begin position="87"/>
        <end position="112"/>
    </location>
</feature>
<keyword evidence="4" id="KW-0997">Cell inner membrane</keyword>
<dbReference type="RefSeq" id="WP_090084315.1">
    <property type="nucleotide sequence ID" value="NZ_FOMR01000005.1"/>
</dbReference>
<feature type="transmembrane region" description="Helical" evidence="9">
    <location>
        <begin position="45"/>
        <end position="66"/>
    </location>
</feature>
<feature type="domain" description="Tripartite ATP-independent periplasmic transporters DctQ component" evidence="10">
    <location>
        <begin position="24"/>
        <end position="151"/>
    </location>
</feature>
<gene>
    <name evidence="11" type="ORF">SAMN05216238_105131</name>
</gene>
<comment type="subcellular location">
    <subcellularLocation>
        <location evidence="1">Cell inner membrane</location>
        <topology evidence="1">Multi-pass membrane protein</topology>
    </subcellularLocation>
</comment>
<dbReference type="OrthoDB" id="49066at2"/>
<dbReference type="AlphaFoldDB" id="A0A1I1VZT8"/>
<keyword evidence="6 9" id="KW-1133">Transmembrane helix</keyword>
<dbReference type="Pfam" id="PF04290">
    <property type="entry name" value="DctQ"/>
    <property type="match status" value="1"/>
</dbReference>
<feature type="transmembrane region" description="Helical" evidence="9">
    <location>
        <begin position="12"/>
        <end position="33"/>
    </location>
</feature>
<accession>A0A1I1VZT8</accession>
<comment type="similarity">
    <text evidence="8">Belongs to the TRAP transporter small permease family.</text>
</comment>
<feature type="transmembrane region" description="Helical" evidence="9">
    <location>
        <begin position="127"/>
        <end position="146"/>
    </location>
</feature>
<keyword evidence="12" id="KW-1185">Reference proteome</keyword>
<evidence type="ECO:0000256" key="2">
    <source>
        <dbReference type="ARBA" id="ARBA00022448"/>
    </source>
</evidence>
<dbReference type="STRING" id="640948.SAMN05216238_105131"/>
<dbReference type="GO" id="GO:0015740">
    <property type="term" value="P:C4-dicarboxylate transport"/>
    <property type="evidence" value="ECO:0007669"/>
    <property type="project" value="TreeGrafter"/>
</dbReference>
<keyword evidence="2" id="KW-0813">Transport</keyword>
<evidence type="ECO:0000313" key="11">
    <source>
        <dbReference type="EMBL" id="SFD88477.1"/>
    </source>
</evidence>
<evidence type="ECO:0000259" key="10">
    <source>
        <dbReference type="Pfam" id="PF04290"/>
    </source>
</evidence>
<evidence type="ECO:0000256" key="6">
    <source>
        <dbReference type="ARBA" id="ARBA00022989"/>
    </source>
</evidence>
<sequence length="163" mass="18584">MIEKALIKIRKIVEYAILSMIVIMTVIIGYQVFSRFVLNFTPPWIQPLSLLLMVWIGFIGIAIGIQDNTHIKINLFVSMMPDKVQKVLIYMQRVLAILFGFFMLVQGLIFSYDMKDSTMSGLSMPSAVLYASIPISGLLVVLYLLFEFSGKWKGPNHENEEVE</sequence>
<evidence type="ECO:0000256" key="8">
    <source>
        <dbReference type="ARBA" id="ARBA00038436"/>
    </source>
</evidence>
<dbReference type="InterPro" id="IPR007387">
    <property type="entry name" value="TRAP_DctQ"/>
</dbReference>
<dbReference type="PANTHER" id="PTHR35011">
    <property type="entry name" value="2,3-DIKETO-L-GULONATE TRAP TRANSPORTER SMALL PERMEASE PROTEIN YIAM"/>
    <property type="match status" value="1"/>
</dbReference>
<proteinExistence type="inferred from homology"/>